<evidence type="ECO:0000259" key="6">
    <source>
        <dbReference type="PROSITE" id="PS50977"/>
    </source>
</evidence>
<feature type="domain" description="HTH tetR-type" evidence="6">
    <location>
        <begin position="8"/>
        <end position="68"/>
    </location>
</feature>
<protein>
    <submittedName>
        <fullName evidence="7">TetR family transcriptional regulator</fullName>
    </submittedName>
</protein>
<dbReference type="Proteomes" id="UP000477750">
    <property type="component" value="Unassembled WGS sequence"/>
</dbReference>
<dbReference type="GO" id="GO:0000976">
    <property type="term" value="F:transcription cis-regulatory region binding"/>
    <property type="evidence" value="ECO:0007669"/>
    <property type="project" value="TreeGrafter"/>
</dbReference>
<evidence type="ECO:0000256" key="3">
    <source>
        <dbReference type="ARBA" id="ARBA00023125"/>
    </source>
</evidence>
<comment type="caution">
    <text evidence="7">The sequence shown here is derived from an EMBL/GenBank/DDBJ whole genome shotgun (WGS) entry which is preliminary data.</text>
</comment>
<proteinExistence type="predicted"/>
<dbReference type="EMBL" id="WIAO01000019">
    <property type="protein sequence ID" value="MQM27028.1"/>
    <property type="molecule type" value="Genomic_DNA"/>
</dbReference>
<dbReference type="InterPro" id="IPR009057">
    <property type="entry name" value="Homeodomain-like_sf"/>
</dbReference>
<keyword evidence="1" id="KW-0678">Repressor</keyword>
<evidence type="ECO:0000313" key="7">
    <source>
        <dbReference type="EMBL" id="MQM27028.1"/>
    </source>
</evidence>
<evidence type="ECO:0000256" key="1">
    <source>
        <dbReference type="ARBA" id="ARBA00022491"/>
    </source>
</evidence>
<dbReference type="AlphaFoldDB" id="A0A6L5GBM2"/>
<dbReference type="Gene3D" id="1.10.357.10">
    <property type="entry name" value="Tetracycline Repressor, domain 2"/>
    <property type="match status" value="1"/>
</dbReference>
<keyword evidence="2" id="KW-0805">Transcription regulation</keyword>
<evidence type="ECO:0000256" key="4">
    <source>
        <dbReference type="ARBA" id="ARBA00023163"/>
    </source>
</evidence>
<evidence type="ECO:0000313" key="8">
    <source>
        <dbReference type="Proteomes" id="UP000477750"/>
    </source>
</evidence>
<name>A0A6L5GBM2_9ACTN</name>
<dbReference type="InterPro" id="IPR001647">
    <property type="entry name" value="HTH_TetR"/>
</dbReference>
<dbReference type="InterPro" id="IPR036271">
    <property type="entry name" value="Tet_transcr_reg_TetR-rel_C_sf"/>
</dbReference>
<evidence type="ECO:0000256" key="5">
    <source>
        <dbReference type="PROSITE-ProRule" id="PRU00335"/>
    </source>
</evidence>
<keyword evidence="4" id="KW-0804">Transcription</keyword>
<dbReference type="PANTHER" id="PTHR30055:SF234">
    <property type="entry name" value="HTH-TYPE TRANSCRIPTIONAL REGULATOR BETI"/>
    <property type="match status" value="1"/>
</dbReference>
<feature type="DNA-binding region" description="H-T-H motif" evidence="5">
    <location>
        <begin position="31"/>
        <end position="50"/>
    </location>
</feature>
<keyword evidence="3 5" id="KW-0238">DNA-binding</keyword>
<evidence type="ECO:0000256" key="2">
    <source>
        <dbReference type="ARBA" id="ARBA00023015"/>
    </source>
</evidence>
<dbReference type="RefSeq" id="WP_153026175.1">
    <property type="nucleotide sequence ID" value="NZ_WIAO01000019.1"/>
</dbReference>
<dbReference type="InterPro" id="IPR050109">
    <property type="entry name" value="HTH-type_TetR-like_transc_reg"/>
</dbReference>
<dbReference type="Pfam" id="PF13977">
    <property type="entry name" value="TetR_C_6"/>
    <property type="match status" value="1"/>
</dbReference>
<dbReference type="GO" id="GO:0003700">
    <property type="term" value="F:DNA-binding transcription factor activity"/>
    <property type="evidence" value="ECO:0007669"/>
    <property type="project" value="TreeGrafter"/>
</dbReference>
<dbReference type="Pfam" id="PF00440">
    <property type="entry name" value="TetR_N"/>
    <property type="match status" value="1"/>
</dbReference>
<sequence>MPRTADHDLRRAQMAEAVHRLIAHDGLDAATMAAVAREAGFSVGLVQHYFASKDELLLFAYRRLTADLLERVARITAAGEAGGQPIRRILLDCLCELLPLDAGRRGEHRVARAFQARAMDVPAAAAVAAETAAVLRGRVAQGVANGKHCGEVEPDTDADLAALEITALVDGLADHVYREPEPARHATAGAVLAGRLAAVFPGECRHYD</sequence>
<dbReference type="SUPFAM" id="SSF48498">
    <property type="entry name" value="Tetracyclin repressor-like, C-terminal domain"/>
    <property type="match status" value="1"/>
</dbReference>
<dbReference type="InterPro" id="IPR039538">
    <property type="entry name" value="BetI_C"/>
</dbReference>
<accession>A0A6L5GBM2</accession>
<organism evidence="7 8">
    <name type="scientific">Glycomyces albidus</name>
    <dbReference type="NCBI Taxonomy" id="2656774"/>
    <lineage>
        <taxon>Bacteria</taxon>
        <taxon>Bacillati</taxon>
        <taxon>Actinomycetota</taxon>
        <taxon>Actinomycetes</taxon>
        <taxon>Glycomycetales</taxon>
        <taxon>Glycomycetaceae</taxon>
        <taxon>Glycomyces</taxon>
    </lineage>
</organism>
<keyword evidence="8" id="KW-1185">Reference proteome</keyword>
<gene>
    <name evidence="7" type="ORF">GFD30_15820</name>
</gene>
<reference evidence="7 8" key="1">
    <citation type="submission" date="2019-10" db="EMBL/GenBank/DDBJ databases">
        <title>Glycomyces albidus sp. nov., a novel actinomycete isolated from rhizosphere soil of wheat (Triticum aestivum L.).</title>
        <authorList>
            <person name="Qian L."/>
        </authorList>
    </citation>
    <scope>NUCLEOTIDE SEQUENCE [LARGE SCALE GENOMIC DNA]</scope>
    <source>
        <strain evidence="7 8">NEAU-7082</strain>
    </source>
</reference>
<dbReference type="PANTHER" id="PTHR30055">
    <property type="entry name" value="HTH-TYPE TRANSCRIPTIONAL REGULATOR RUTR"/>
    <property type="match status" value="1"/>
</dbReference>
<dbReference type="PROSITE" id="PS50977">
    <property type="entry name" value="HTH_TETR_2"/>
    <property type="match status" value="1"/>
</dbReference>
<dbReference type="SUPFAM" id="SSF46689">
    <property type="entry name" value="Homeodomain-like"/>
    <property type="match status" value="1"/>
</dbReference>